<evidence type="ECO:0000313" key="2">
    <source>
        <dbReference type="Proteomes" id="UP000254848"/>
    </source>
</evidence>
<dbReference type="AlphaFoldDB" id="A0A370R3K1"/>
<evidence type="ECO:0008006" key="3">
    <source>
        <dbReference type="Google" id="ProtNLM"/>
    </source>
</evidence>
<organism evidence="1 2">
    <name type="scientific">Enterobacillus tribolii</name>
    <dbReference type="NCBI Taxonomy" id="1487935"/>
    <lineage>
        <taxon>Bacteria</taxon>
        <taxon>Pseudomonadati</taxon>
        <taxon>Pseudomonadota</taxon>
        <taxon>Gammaproteobacteria</taxon>
        <taxon>Enterobacterales</taxon>
        <taxon>Hafniaceae</taxon>
        <taxon>Enterobacillus</taxon>
    </lineage>
</organism>
<gene>
    <name evidence="1" type="ORF">C8D90_101456</name>
</gene>
<dbReference type="RefSeq" id="WP_230472930.1">
    <property type="nucleotide sequence ID" value="NZ_QRAP01000001.1"/>
</dbReference>
<reference evidence="1 2" key="1">
    <citation type="submission" date="2018-07" db="EMBL/GenBank/DDBJ databases">
        <title>Genomic Encyclopedia of Type Strains, Phase IV (KMG-IV): sequencing the most valuable type-strain genomes for metagenomic binning, comparative biology and taxonomic classification.</title>
        <authorList>
            <person name="Goeker M."/>
        </authorList>
    </citation>
    <scope>NUCLEOTIDE SEQUENCE [LARGE SCALE GENOMIC DNA]</scope>
    <source>
        <strain evidence="1 2">DSM 103736</strain>
    </source>
</reference>
<dbReference type="SUPFAM" id="SSF51182">
    <property type="entry name" value="RmlC-like cupins"/>
    <property type="match status" value="1"/>
</dbReference>
<keyword evidence="2" id="KW-1185">Reference proteome</keyword>
<dbReference type="CDD" id="cd02236">
    <property type="entry name" value="cupin_CV2614-like"/>
    <property type="match status" value="1"/>
</dbReference>
<comment type="caution">
    <text evidence="1">The sequence shown here is derived from an EMBL/GenBank/DDBJ whole genome shotgun (WGS) entry which is preliminary data.</text>
</comment>
<name>A0A370R3K1_9GAMM</name>
<sequence length="150" mass="16529">MVISNSAVLPGKLHCLIPLSPDKARVPFRQINQSIAVTSLLRTTTSWDGTRYAGYPAGQPEITVLKITLSPHSLLPWHIHPVPSAVYILDGELTVENHINGEKITLRKGSVMPDMVNRIHRGFTRDQHASLIVFYAGSPGMILTQPVSCR</sequence>
<dbReference type="InterPro" id="IPR014710">
    <property type="entry name" value="RmlC-like_jellyroll"/>
</dbReference>
<dbReference type="EMBL" id="QRAP01000001">
    <property type="protein sequence ID" value="RDK97016.1"/>
    <property type="molecule type" value="Genomic_DNA"/>
</dbReference>
<dbReference type="Gene3D" id="2.60.120.10">
    <property type="entry name" value="Jelly Rolls"/>
    <property type="match status" value="1"/>
</dbReference>
<dbReference type="Proteomes" id="UP000254848">
    <property type="component" value="Unassembled WGS sequence"/>
</dbReference>
<accession>A0A370R3K1</accession>
<evidence type="ECO:0000313" key="1">
    <source>
        <dbReference type="EMBL" id="RDK97016.1"/>
    </source>
</evidence>
<protein>
    <recommendedName>
        <fullName evidence="3">Cupin 2 conserved barrel domain-containing protein</fullName>
    </recommendedName>
</protein>
<dbReference type="InterPro" id="IPR011051">
    <property type="entry name" value="RmlC_Cupin_sf"/>
</dbReference>
<proteinExistence type="predicted"/>